<evidence type="ECO:0000313" key="2">
    <source>
        <dbReference type="EMBL" id="SFI13675.1"/>
    </source>
</evidence>
<evidence type="ECO:0000256" key="1">
    <source>
        <dbReference type="SAM" id="MobiDB-lite"/>
    </source>
</evidence>
<feature type="region of interest" description="Disordered" evidence="1">
    <location>
        <begin position="23"/>
        <end position="74"/>
    </location>
</feature>
<reference evidence="2 3" key="1">
    <citation type="submission" date="2016-10" db="EMBL/GenBank/DDBJ databases">
        <authorList>
            <person name="de Groot N.N."/>
        </authorList>
    </citation>
    <scope>NUCLEOTIDE SEQUENCE [LARGE SCALE GENOMIC DNA]</scope>
    <source>
        <strain evidence="2 3">CGMCC 1.11030</strain>
    </source>
</reference>
<dbReference type="STRING" id="1114924.SAMN05216258_104458"/>
<dbReference type="Proteomes" id="UP000199377">
    <property type="component" value="Unassembled WGS sequence"/>
</dbReference>
<keyword evidence="3" id="KW-1185">Reference proteome</keyword>
<accession>A0A1I3FR26</accession>
<evidence type="ECO:0000313" key="3">
    <source>
        <dbReference type="Proteomes" id="UP000199377"/>
    </source>
</evidence>
<feature type="compositionally biased region" description="Low complexity" evidence="1">
    <location>
        <begin position="31"/>
        <end position="51"/>
    </location>
</feature>
<name>A0A1I3FR26_9RHOB</name>
<protein>
    <recommendedName>
        <fullName evidence="4">Flagellar protein FliL</fullName>
    </recommendedName>
</protein>
<dbReference type="OrthoDB" id="7864548at2"/>
<evidence type="ECO:0008006" key="4">
    <source>
        <dbReference type="Google" id="ProtNLM"/>
    </source>
</evidence>
<proteinExistence type="predicted"/>
<dbReference type="RefSeq" id="WP_092859731.1">
    <property type="nucleotide sequence ID" value="NZ_FOQH01000004.1"/>
</dbReference>
<gene>
    <name evidence="2" type="ORF">SAMN05216258_104458</name>
</gene>
<dbReference type="AlphaFoldDB" id="A0A1I3FR26"/>
<sequence>MKKLIPVILALIGLGGGLFAGQMLRPPPEPEAGADPAAAASTEGGEPAAAGDHGGGGAAPAHSDGPPPPYDPDLQREYAKLDRQFIAPIVEHEEVAALLILTLSIEVDAGQTAVVFEREPKLRDRFLKVLFRHAQSGAFNGAFTAAPVMDDLRGSLLEAARSVLGPMAHDVLVTDIIRQDL</sequence>
<dbReference type="EMBL" id="FOQH01000004">
    <property type="protein sequence ID" value="SFI13675.1"/>
    <property type="molecule type" value="Genomic_DNA"/>
</dbReference>
<organism evidence="2 3">
    <name type="scientific">Albimonas pacifica</name>
    <dbReference type="NCBI Taxonomy" id="1114924"/>
    <lineage>
        <taxon>Bacteria</taxon>
        <taxon>Pseudomonadati</taxon>
        <taxon>Pseudomonadota</taxon>
        <taxon>Alphaproteobacteria</taxon>
        <taxon>Rhodobacterales</taxon>
        <taxon>Paracoccaceae</taxon>
        <taxon>Albimonas</taxon>
    </lineage>
</organism>